<evidence type="ECO:0000313" key="3">
    <source>
        <dbReference type="Proteomes" id="UP000501926"/>
    </source>
</evidence>
<evidence type="ECO:0000313" key="2">
    <source>
        <dbReference type="EMBL" id="QII13677.1"/>
    </source>
</evidence>
<reference evidence="2 3" key="3">
    <citation type="submission" date="2020-02" db="EMBL/GenBank/DDBJ databases">
        <title>Newly sequenced genome of strain CSTR1 showed variability in Candidatus Kuenenia stuttgartiensis genomes.</title>
        <authorList>
            <person name="Ding C."/>
            <person name="Adrian L."/>
        </authorList>
    </citation>
    <scope>NUCLEOTIDE SEQUENCE [LARGE SCALE GENOMIC DNA]</scope>
    <source>
        <strain evidence="2 3">CSTR1</strain>
    </source>
</reference>
<dbReference type="EMBL" id="CT573073">
    <property type="protein sequence ID" value="CAJ71832.1"/>
    <property type="molecule type" value="Genomic_DNA"/>
</dbReference>
<gene>
    <name evidence="2" type="ORF">KsCSTR_42980</name>
    <name evidence="1" type="ORF">kustc1087</name>
</gene>
<reference evidence="1" key="1">
    <citation type="journal article" date="2006" name="Nature">
        <title>Deciphering the evolution and metabolism of an anammox bacterium from a community genome.</title>
        <authorList>
            <person name="Strous M."/>
            <person name="Pelletier E."/>
            <person name="Mangenot S."/>
            <person name="Rattei T."/>
            <person name="Lehner A."/>
            <person name="Taylor M.W."/>
            <person name="Horn M."/>
            <person name="Daims H."/>
            <person name="Bartol-Mavel D."/>
            <person name="Wincker P."/>
            <person name="Barbe V."/>
            <person name="Fonknechten N."/>
            <person name="Vallenet D."/>
            <person name="Segurens B."/>
            <person name="Schenowitz-Truong C."/>
            <person name="Medigue C."/>
            <person name="Collingro A."/>
            <person name="Snel B."/>
            <person name="Dutilh B.E."/>
            <person name="OpDenCamp H.J.M."/>
            <person name="vanDerDrift C."/>
            <person name="Cirpus I."/>
            <person name="vanDePas-Schoonen K.T."/>
            <person name="Harhangi H.R."/>
            <person name="vanNiftrik L."/>
            <person name="Schmid M."/>
            <person name="Keltjens J."/>
            <person name="vanDeVossenberg J."/>
            <person name="Kartal B."/>
            <person name="Meier H."/>
            <person name="Frishman D."/>
            <person name="Huynen M.A."/>
            <person name="Mewes H."/>
            <person name="Weissenbach J."/>
            <person name="Jetten M.S.M."/>
            <person name="Wagner M."/>
            <person name="LePaslier D."/>
        </authorList>
    </citation>
    <scope>NUCLEOTIDE SEQUENCE</scope>
</reference>
<name>Q1PX78_KUEST</name>
<organism evidence="1">
    <name type="scientific">Kuenenia stuttgartiensis</name>
    <dbReference type="NCBI Taxonomy" id="174633"/>
    <lineage>
        <taxon>Bacteria</taxon>
        <taxon>Pseudomonadati</taxon>
        <taxon>Planctomycetota</taxon>
        <taxon>Candidatus Brocadiia</taxon>
        <taxon>Candidatus Brocadiales</taxon>
        <taxon>Candidatus Brocadiaceae</taxon>
        <taxon>Candidatus Kuenenia</taxon>
    </lineage>
</organism>
<dbReference type="EMBL" id="CP049055">
    <property type="protein sequence ID" value="QII13677.1"/>
    <property type="molecule type" value="Genomic_DNA"/>
</dbReference>
<proteinExistence type="predicted"/>
<dbReference type="Proteomes" id="UP000501926">
    <property type="component" value="Chromosome"/>
</dbReference>
<accession>Q1PX78</accession>
<sequence>MFFLFPFCSITSKNRWYKLIMSDIEKLNRYTNQCIMLCFDFEHLLSEMEISSIRGKANKNIEFSYIKSRHGSNYFS</sequence>
<evidence type="ECO:0000313" key="1">
    <source>
        <dbReference type="EMBL" id="CAJ71832.1"/>
    </source>
</evidence>
<reference evidence="1" key="2">
    <citation type="submission" date="2006-01" db="EMBL/GenBank/DDBJ databases">
        <authorList>
            <person name="Genoscope"/>
        </authorList>
    </citation>
    <scope>NUCLEOTIDE SEQUENCE</scope>
</reference>
<protein>
    <submittedName>
        <fullName evidence="1">Uncharacterized protein</fullName>
    </submittedName>
</protein>
<dbReference type="AlphaFoldDB" id="Q1PX78"/>